<comment type="caution">
    <text evidence="1">The sequence shown here is derived from an EMBL/GenBank/DDBJ whole genome shotgun (WGS) entry which is preliminary data.</text>
</comment>
<reference evidence="1 2" key="1">
    <citation type="submission" date="2019-04" db="EMBL/GenBank/DDBJ databases">
        <title>Azoarcus nasutitermitis sp. nov. isolated from termite nest.</title>
        <authorList>
            <person name="Lin S.-Y."/>
            <person name="Hameed A."/>
            <person name="Hsu Y.-H."/>
            <person name="Young C.-C."/>
        </authorList>
    </citation>
    <scope>NUCLEOTIDE SEQUENCE [LARGE SCALE GENOMIC DNA]</scope>
    <source>
        <strain evidence="1 2">CC-YHH838</strain>
    </source>
</reference>
<protein>
    <submittedName>
        <fullName evidence="1">Uncharacterized protein</fullName>
    </submittedName>
</protein>
<gene>
    <name evidence="1" type="ORF">E6C76_16035</name>
</gene>
<dbReference type="EMBL" id="SSOC01000006">
    <property type="protein sequence ID" value="THF62782.1"/>
    <property type="molecule type" value="Genomic_DNA"/>
</dbReference>
<organism evidence="1 2">
    <name type="scientific">Pseudothauera nasutitermitis</name>
    <dbReference type="NCBI Taxonomy" id="2565930"/>
    <lineage>
        <taxon>Bacteria</taxon>
        <taxon>Pseudomonadati</taxon>
        <taxon>Pseudomonadota</taxon>
        <taxon>Betaproteobacteria</taxon>
        <taxon>Rhodocyclales</taxon>
        <taxon>Zoogloeaceae</taxon>
        <taxon>Pseudothauera</taxon>
    </lineage>
</organism>
<accession>A0A4S4ASH5</accession>
<evidence type="ECO:0000313" key="2">
    <source>
        <dbReference type="Proteomes" id="UP000308430"/>
    </source>
</evidence>
<dbReference type="RefSeq" id="WP_136349263.1">
    <property type="nucleotide sequence ID" value="NZ_SSOC01000006.1"/>
</dbReference>
<keyword evidence="2" id="KW-1185">Reference proteome</keyword>
<dbReference type="OrthoDB" id="9203815at2"/>
<proteinExistence type="predicted"/>
<sequence length="161" mass="18001">MQLSISSISQAFFAWADQALSQPIPSSTVAFHFNLYEGRESVHVQLIGIDSFVLGDVSERDYWPGSETFSTGENIFEIPFSVAGAGWQEWQQTSIAMAQSYIINGNKSNVLKIHAAWELALSMGICMYSGNHQPSNMVLNHAPFGRWTLHHKAAQRQLDLR</sequence>
<evidence type="ECO:0000313" key="1">
    <source>
        <dbReference type="EMBL" id="THF62782.1"/>
    </source>
</evidence>
<name>A0A4S4ASH5_9RHOO</name>
<dbReference type="AlphaFoldDB" id="A0A4S4ASH5"/>
<dbReference type="Proteomes" id="UP000308430">
    <property type="component" value="Unassembled WGS sequence"/>
</dbReference>